<dbReference type="CDD" id="cd01949">
    <property type="entry name" value="GGDEF"/>
    <property type="match status" value="1"/>
</dbReference>
<dbReference type="Gene3D" id="3.30.450.40">
    <property type="match status" value="1"/>
</dbReference>
<name>A0A318SD03_9DEIO</name>
<dbReference type="Proteomes" id="UP000248326">
    <property type="component" value="Unassembled WGS sequence"/>
</dbReference>
<dbReference type="PROSITE" id="PS50113">
    <property type="entry name" value="PAC"/>
    <property type="match status" value="2"/>
</dbReference>
<dbReference type="Pfam" id="PF00563">
    <property type="entry name" value="EAL"/>
    <property type="match status" value="1"/>
</dbReference>
<dbReference type="InterPro" id="IPR035965">
    <property type="entry name" value="PAS-like_dom_sf"/>
</dbReference>
<sequence>MTRASVPGDQLFVLTPDGSDGSVDTAALKLVVRSGEEADTWRVGHLVTLDELGDTPKTYRVLLRSEASPFDPGSLSTQVLDALPFDFAIFDTDYRYLYVNPAAIPSPDVRAWIVGKNDAEYCHKRGFDVSIAERRTQWLRRAVTEHRAVSWDETLFTRDGVVRHHRRNVVPVVDSDGAVAFLVGYGQEITEQRHFEVHLRILESAMRRVGDVIIVTEGTVTEDVGPRIVFVNEAFTALFGWSPQDVVGRPLPIHAESGPDRTARASFREAIRSRYPVRGELLLQRKNGPDFWAEVSLTPIHDEIGSCTHWVAVLRDITAQKRLEALERGRTSALDFAGRGERDEALAALARVVQSWLPDVTGAVLLARDERLWYAAAPGLSAGYVRATDGAPISPSGGPSGASAYSKATIVVTDLRSHPLTARSEDEARRYGLRAVWVTPILDANQEIRGTFVWYRAQPWPALKADLRILRELAAFTSVVLERAESQTRLRQLAYEDALTGLPNRSAAMRRLEDLLSTRDRRGPRLAVGLLDLNRFKEVNDTFGHRAGDHLLTNVARRLKPSLPDDALLARMGGDEFLIVLPNVQDEREAVHTARQLTSALREPFMVEHQSVVVGGSIGLSLYPDHANSADTLLRRADAAMYRAKRRHLDVAVHEAHALESAGRLALESALHAALGRGEFDVVYQPYFSLSGAPVGAEALLRWHHPALGDVAPSVFVPVLEALGLIDKVGAWVLERACYDATQWPSGMRVAVNVSARQFEQHDLPDRVAAALERQGLSGSRLVIELTESLLMASPETASHMLASLKAIGVRIVMDDFGTGYSSLSYLRRFSLDGLKIDRSFLQGASSDATPKSRALVHGVAALGRSLGLEVTAEGVETSEQLSLARSAGCDLVQGYLWGRPQTQAALLSRFDGDEQR</sequence>
<dbReference type="PROSITE" id="PS50883">
    <property type="entry name" value="EAL"/>
    <property type="match status" value="1"/>
</dbReference>
<evidence type="ECO:0000259" key="1">
    <source>
        <dbReference type="PROSITE" id="PS50112"/>
    </source>
</evidence>
<dbReference type="EMBL" id="QJSX01000006">
    <property type="protein sequence ID" value="PYE54238.1"/>
    <property type="molecule type" value="Genomic_DNA"/>
</dbReference>
<dbReference type="Pfam" id="PF01590">
    <property type="entry name" value="GAF"/>
    <property type="match status" value="1"/>
</dbReference>
<dbReference type="InterPro" id="IPR001633">
    <property type="entry name" value="EAL_dom"/>
</dbReference>
<feature type="domain" description="PAC" evidence="2">
    <location>
        <begin position="149"/>
        <end position="201"/>
    </location>
</feature>
<evidence type="ECO:0000313" key="6">
    <source>
        <dbReference type="Proteomes" id="UP000248326"/>
    </source>
</evidence>
<dbReference type="InterPro" id="IPR043128">
    <property type="entry name" value="Rev_trsase/Diguanyl_cyclase"/>
</dbReference>
<dbReference type="PROSITE" id="PS50887">
    <property type="entry name" value="GGDEF"/>
    <property type="match status" value="1"/>
</dbReference>
<protein>
    <submittedName>
        <fullName evidence="5">Diguanylate cyclase/phosphodiesterase with PAS/PAC sensor(S)</fullName>
    </submittedName>
</protein>
<dbReference type="SMART" id="SM00267">
    <property type="entry name" value="GGDEF"/>
    <property type="match status" value="1"/>
</dbReference>
<evidence type="ECO:0000313" key="5">
    <source>
        <dbReference type="EMBL" id="PYE54238.1"/>
    </source>
</evidence>
<dbReference type="CDD" id="cd01948">
    <property type="entry name" value="EAL"/>
    <property type="match status" value="1"/>
</dbReference>
<dbReference type="InterPro" id="IPR052155">
    <property type="entry name" value="Biofilm_reg_signaling"/>
</dbReference>
<feature type="domain" description="PAC" evidence="2">
    <location>
        <begin position="277"/>
        <end position="329"/>
    </location>
</feature>
<dbReference type="NCBIfam" id="TIGR00229">
    <property type="entry name" value="sensory_box"/>
    <property type="match status" value="1"/>
</dbReference>
<dbReference type="PANTHER" id="PTHR44757:SF2">
    <property type="entry name" value="BIOFILM ARCHITECTURE MAINTENANCE PROTEIN MBAA"/>
    <property type="match status" value="1"/>
</dbReference>
<comment type="caution">
    <text evidence="5">The sequence shown here is derived from an EMBL/GenBank/DDBJ whole genome shotgun (WGS) entry which is preliminary data.</text>
</comment>
<dbReference type="SUPFAM" id="SSF141868">
    <property type="entry name" value="EAL domain-like"/>
    <property type="match status" value="1"/>
</dbReference>
<dbReference type="RefSeq" id="WP_110886610.1">
    <property type="nucleotide sequence ID" value="NZ_QJSX01000006.1"/>
</dbReference>
<dbReference type="CDD" id="cd00130">
    <property type="entry name" value="PAS"/>
    <property type="match status" value="1"/>
</dbReference>
<dbReference type="SMART" id="SM00052">
    <property type="entry name" value="EAL"/>
    <property type="match status" value="1"/>
</dbReference>
<dbReference type="InterPro" id="IPR001610">
    <property type="entry name" value="PAC"/>
</dbReference>
<evidence type="ECO:0000259" key="4">
    <source>
        <dbReference type="PROSITE" id="PS50887"/>
    </source>
</evidence>
<dbReference type="Pfam" id="PF00990">
    <property type="entry name" value="GGDEF"/>
    <property type="match status" value="1"/>
</dbReference>
<evidence type="ECO:0000259" key="2">
    <source>
        <dbReference type="PROSITE" id="PS50113"/>
    </source>
</evidence>
<dbReference type="InterPro" id="IPR029787">
    <property type="entry name" value="Nucleotide_cyclase"/>
</dbReference>
<dbReference type="PANTHER" id="PTHR44757">
    <property type="entry name" value="DIGUANYLATE CYCLASE DGCP"/>
    <property type="match status" value="1"/>
</dbReference>
<dbReference type="Gene3D" id="3.30.450.20">
    <property type="entry name" value="PAS domain"/>
    <property type="match status" value="2"/>
</dbReference>
<dbReference type="Gene3D" id="3.20.20.450">
    <property type="entry name" value="EAL domain"/>
    <property type="match status" value="1"/>
</dbReference>
<dbReference type="OrthoDB" id="9759607at2"/>
<dbReference type="InterPro" id="IPR035919">
    <property type="entry name" value="EAL_sf"/>
</dbReference>
<organism evidence="5 6">
    <name type="scientific">Deinococcus yavapaiensis KR-236</name>
    <dbReference type="NCBI Taxonomy" id="694435"/>
    <lineage>
        <taxon>Bacteria</taxon>
        <taxon>Thermotogati</taxon>
        <taxon>Deinococcota</taxon>
        <taxon>Deinococci</taxon>
        <taxon>Deinococcales</taxon>
        <taxon>Deinococcaceae</taxon>
        <taxon>Deinococcus</taxon>
    </lineage>
</organism>
<dbReference type="NCBIfam" id="TIGR00254">
    <property type="entry name" value="GGDEF"/>
    <property type="match status" value="1"/>
</dbReference>
<dbReference type="InterPro" id="IPR000700">
    <property type="entry name" value="PAS-assoc_C"/>
</dbReference>
<gene>
    <name evidence="5" type="ORF">DES52_106204</name>
</gene>
<dbReference type="InterPro" id="IPR000014">
    <property type="entry name" value="PAS"/>
</dbReference>
<feature type="domain" description="GGDEF" evidence="4">
    <location>
        <begin position="524"/>
        <end position="661"/>
    </location>
</feature>
<dbReference type="Gene3D" id="3.30.70.270">
    <property type="match status" value="1"/>
</dbReference>
<accession>A0A318SD03</accession>
<dbReference type="SUPFAM" id="SSF55781">
    <property type="entry name" value="GAF domain-like"/>
    <property type="match status" value="1"/>
</dbReference>
<reference evidence="5 6" key="1">
    <citation type="submission" date="2018-06" db="EMBL/GenBank/DDBJ databases">
        <title>Genomic Encyclopedia of Type Strains, Phase IV (KMG-IV): sequencing the most valuable type-strain genomes for metagenomic binning, comparative biology and taxonomic classification.</title>
        <authorList>
            <person name="Goeker M."/>
        </authorList>
    </citation>
    <scope>NUCLEOTIDE SEQUENCE [LARGE SCALE GENOMIC DNA]</scope>
    <source>
        <strain evidence="5 6">DSM 18048</strain>
    </source>
</reference>
<dbReference type="InterPro" id="IPR000160">
    <property type="entry name" value="GGDEF_dom"/>
</dbReference>
<proteinExistence type="predicted"/>
<dbReference type="SUPFAM" id="SSF55785">
    <property type="entry name" value="PYP-like sensor domain (PAS domain)"/>
    <property type="match status" value="2"/>
</dbReference>
<dbReference type="Pfam" id="PF13426">
    <property type="entry name" value="PAS_9"/>
    <property type="match status" value="1"/>
</dbReference>
<dbReference type="Pfam" id="PF08448">
    <property type="entry name" value="PAS_4"/>
    <property type="match status" value="1"/>
</dbReference>
<feature type="domain" description="PAS" evidence="1">
    <location>
        <begin position="202"/>
        <end position="249"/>
    </location>
</feature>
<dbReference type="InterPro" id="IPR003018">
    <property type="entry name" value="GAF"/>
</dbReference>
<dbReference type="AlphaFoldDB" id="A0A318SD03"/>
<dbReference type="SUPFAM" id="SSF55073">
    <property type="entry name" value="Nucleotide cyclase"/>
    <property type="match status" value="1"/>
</dbReference>
<dbReference type="InterPro" id="IPR013656">
    <property type="entry name" value="PAS_4"/>
</dbReference>
<dbReference type="PROSITE" id="PS50112">
    <property type="entry name" value="PAS"/>
    <property type="match status" value="1"/>
</dbReference>
<dbReference type="InterPro" id="IPR029016">
    <property type="entry name" value="GAF-like_dom_sf"/>
</dbReference>
<dbReference type="SMART" id="SM00065">
    <property type="entry name" value="GAF"/>
    <property type="match status" value="1"/>
</dbReference>
<dbReference type="SMART" id="SM00086">
    <property type="entry name" value="PAC"/>
    <property type="match status" value="2"/>
</dbReference>
<keyword evidence="6" id="KW-1185">Reference proteome</keyword>
<evidence type="ECO:0000259" key="3">
    <source>
        <dbReference type="PROSITE" id="PS50883"/>
    </source>
</evidence>
<feature type="domain" description="EAL" evidence="3">
    <location>
        <begin position="664"/>
        <end position="915"/>
    </location>
</feature>